<gene>
    <name evidence="1" type="ORF">nbrc107696_38230</name>
</gene>
<dbReference type="EMBL" id="BJOV01000005">
    <property type="protein sequence ID" value="GEE03377.1"/>
    <property type="molecule type" value="Genomic_DNA"/>
</dbReference>
<name>A0A7I9VDJ2_9ACTN</name>
<proteinExistence type="predicted"/>
<dbReference type="AlphaFoldDB" id="A0A7I9VDJ2"/>
<organism evidence="1 2">
    <name type="scientific">Gordonia spumicola</name>
    <dbReference type="NCBI Taxonomy" id="589161"/>
    <lineage>
        <taxon>Bacteria</taxon>
        <taxon>Bacillati</taxon>
        <taxon>Actinomycetota</taxon>
        <taxon>Actinomycetes</taxon>
        <taxon>Mycobacteriales</taxon>
        <taxon>Gordoniaceae</taxon>
        <taxon>Gordonia</taxon>
    </lineage>
</organism>
<dbReference type="RefSeq" id="WP_228461622.1">
    <property type="nucleotide sequence ID" value="NZ_BJOV01000005.1"/>
</dbReference>
<evidence type="ECO:0000313" key="1">
    <source>
        <dbReference type="EMBL" id="GEE03377.1"/>
    </source>
</evidence>
<comment type="caution">
    <text evidence="1">The sequence shown here is derived from an EMBL/GenBank/DDBJ whole genome shotgun (WGS) entry which is preliminary data.</text>
</comment>
<keyword evidence="2" id="KW-1185">Reference proteome</keyword>
<reference evidence="2" key="1">
    <citation type="submission" date="2019-06" db="EMBL/GenBank/DDBJ databases">
        <title>Gordonia isolated from sludge of a wastewater treatment plant.</title>
        <authorList>
            <person name="Tamura T."/>
            <person name="Aoyama K."/>
            <person name="Kang Y."/>
            <person name="Saito S."/>
            <person name="Akiyama N."/>
            <person name="Yazawa K."/>
            <person name="Gonoi T."/>
            <person name="Mikami Y."/>
        </authorList>
    </citation>
    <scope>NUCLEOTIDE SEQUENCE [LARGE SCALE GENOMIC DNA]</scope>
    <source>
        <strain evidence="2">NBRC 107696</strain>
    </source>
</reference>
<evidence type="ECO:0000313" key="2">
    <source>
        <dbReference type="Proteomes" id="UP000444960"/>
    </source>
</evidence>
<accession>A0A7I9VDJ2</accession>
<dbReference type="Proteomes" id="UP000444960">
    <property type="component" value="Unassembled WGS sequence"/>
</dbReference>
<protein>
    <submittedName>
        <fullName evidence="1">Uncharacterized protein</fullName>
    </submittedName>
</protein>
<sequence length="155" mass="16149">MNMQASDGGGLRARLGRLLGGKRSSGRVPAVDDQDLVVVVTSLDDTSASSTVLDDAGFSSSGPVVLRHHVELPPESVEAAVASAGLEGYVRTTVDGLRAADGFVLIGLARVQVVDARTVSQERSRTASLASRNGGRTVGWALLDVPSEPVDRVER</sequence>